<accession>A0A0N8VT25</accession>
<proteinExistence type="inferred from homology"/>
<organism evidence="9 10">
    <name type="scientific">Pseudomonas endophytica</name>
    <dbReference type="NCBI Taxonomy" id="1563157"/>
    <lineage>
        <taxon>Bacteria</taxon>
        <taxon>Pseudomonadati</taxon>
        <taxon>Pseudomonadota</taxon>
        <taxon>Gammaproteobacteria</taxon>
        <taxon>Pseudomonadales</taxon>
        <taxon>Pseudomonadaceae</taxon>
        <taxon>Pseudomonas</taxon>
    </lineage>
</organism>
<dbReference type="GO" id="GO:0016567">
    <property type="term" value="P:protein ubiquitination"/>
    <property type="evidence" value="ECO:0007669"/>
    <property type="project" value="InterPro"/>
</dbReference>
<keyword evidence="4" id="KW-0677">Repeat</keyword>
<dbReference type="Gene3D" id="3.80.10.10">
    <property type="entry name" value="Ribonuclease Inhibitor"/>
    <property type="match status" value="1"/>
</dbReference>
<dbReference type="SUPFAM" id="SSF52058">
    <property type="entry name" value="L domain-like"/>
    <property type="match status" value="1"/>
</dbReference>
<keyword evidence="7" id="KW-0175">Coiled coil</keyword>
<comment type="PTM">
    <text evidence="6">Ubiquitinated in the presence of host E1 ubiquitin-activating enzyme, E2 ubiquitin-conjugating enzyme and ubiquitin.</text>
</comment>
<dbReference type="PANTHER" id="PTHR24366">
    <property type="entry name" value="IG(IMMUNOGLOBULIN) AND LRR(LEUCINE RICH REPEAT) DOMAINS"/>
    <property type="match status" value="1"/>
</dbReference>
<evidence type="ECO:0000256" key="3">
    <source>
        <dbReference type="ARBA" id="ARBA00022614"/>
    </source>
</evidence>
<keyword evidence="6" id="KW-1035">Host cytoplasm</keyword>
<evidence type="ECO:0000256" key="2">
    <source>
        <dbReference type="ARBA" id="ARBA00012483"/>
    </source>
</evidence>
<dbReference type="Pfam" id="PF14496">
    <property type="entry name" value="NEL"/>
    <property type="match status" value="1"/>
</dbReference>
<feature type="active site" description="Glycyl thioester intermediate" evidence="6">
    <location>
        <position position="1463"/>
    </location>
</feature>
<dbReference type="GO" id="GO:0005576">
    <property type="term" value="C:extracellular region"/>
    <property type="evidence" value="ECO:0007669"/>
    <property type="project" value="UniProtKB-UniRule"/>
</dbReference>
<evidence type="ECO:0000256" key="1">
    <source>
        <dbReference type="ARBA" id="ARBA00000900"/>
    </source>
</evidence>
<evidence type="ECO:0000256" key="6">
    <source>
        <dbReference type="PROSITE-ProRule" id="PRU01398"/>
    </source>
</evidence>
<gene>
    <name evidence="9" type="ORF">AQS70_06115</name>
</gene>
<feature type="coiled-coil region" evidence="7">
    <location>
        <begin position="1090"/>
        <end position="1117"/>
    </location>
</feature>
<comment type="catalytic activity">
    <reaction evidence="1">
        <text>S-ubiquitinyl-[E2 ubiquitin-conjugating enzyme]-L-cysteine + [acceptor protein]-L-lysine = [E2 ubiquitin-conjugating enzyme]-L-cysteine + N(6)-ubiquitinyl-[acceptor protein]-L-lysine.</text>
        <dbReference type="EC" id="2.3.2.27"/>
    </reaction>
</comment>
<dbReference type="InterPro" id="IPR032675">
    <property type="entry name" value="LRR_dom_sf"/>
</dbReference>
<evidence type="ECO:0000256" key="5">
    <source>
        <dbReference type="ARBA" id="ARBA00023026"/>
    </source>
</evidence>
<keyword evidence="6" id="KW-0964">Secreted</keyword>
<keyword evidence="3" id="KW-0433">Leucine-rich repeat</keyword>
<dbReference type="EMBL" id="LLWH01000035">
    <property type="protein sequence ID" value="KQB54940.1"/>
    <property type="molecule type" value="Genomic_DNA"/>
</dbReference>
<dbReference type="PANTHER" id="PTHR24366:SF96">
    <property type="entry name" value="LEUCINE RICH REPEAT CONTAINING 53"/>
    <property type="match status" value="1"/>
</dbReference>
<keyword evidence="10" id="KW-1185">Reference proteome</keyword>
<dbReference type="GO" id="GO:0061630">
    <property type="term" value="F:ubiquitin protein ligase activity"/>
    <property type="evidence" value="ECO:0007669"/>
    <property type="project" value="UniProtKB-EC"/>
</dbReference>
<evidence type="ECO:0000313" key="10">
    <source>
        <dbReference type="Proteomes" id="UP000050342"/>
    </source>
</evidence>
<dbReference type="InterPro" id="IPR029487">
    <property type="entry name" value="NEL_dom"/>
</dbReference>
<keyword evidence="6" id="KW-0832">Ubl conjugation</keyword>
<reference evidence="9 10" key="1">
    <citation type="submission" date="2015-10" db="EMBL/GenBank/DDBJ databases">
        <title>Pseudomonas helleri sp. nov. and Pseudomonas weihenstephanensis sp. nov., isolated from raw cows milk.</title>
        <authorList>
            <person name="Von Neubeck M."/>
            <person name="Huptas C."/>
            <person name="Wenning M."/>
            <person name="Scherer S."/>
        </authorList>
    </citation>
    <scope>NUCLEOTIDE SEQUENCE [LARGE SCALE GENOMIC DNA]</scope>
    <source>
        <strain evidence="9 10">BSTT44</strain>
    </source>
</reference>
<dbReference type="STRING" id="1563157.AQS70_06115"/>
<comment type="caution">
    <text evidence="9">The sequence shown here is derived from an EMBL/GenBank/DDBJ whole genome shotgun (WGS) entry which is preliminary data.</text>
</comment>
<dbReference type="Proteomes" id="UP000050342">
    <property type="component" value="Unassembled WGS sequence"/>
</dbReference>
<dbReference type="SMART" id="SM00369">
    <property type="entry name" value="LRR_TYP"/>
    <property type="match status" value="3"/>
</dbReference>
<protein>
    <recommendedName>
        <fullName evidence="2">RING-type E3 ubiquitin transferase</fullName>
        <ecNumber evidence="2">2.3.2.27</ecNumber>
    </recommendedName>
</protein>
<keyword evidence="5" id="KW-0843">Virulence</keyword>
<name>A0A0N8VT25_9PSED</name>
<sequence length="1664" mass="188151">GVGGKIQRMRMSALWGQLGQPRKVIFKDGQTQLWRPELDRYSQVDASTLNSLAPNVQGIYDINSKLYVKVRYGEAYRAVEVIYDADSKHYVMKTQDTHAYRPAVRFDVSQQVWRLELDSVDHLSDAQLLQRMMPFDASDMAIQDIELMLRITGTTRDHVLNVWQGQRLPGPLADGVRRLRVDHTINRIIDKLPLRGEIPAHADPAIFALLVQLPKWPADTVLDVFDPQGVRVESYGLDPRARAQQRSIGIKRLDSGRYVAKADETQGAASAEQLFTLIIDQLPVDSELGREGSPTVSKTSRIASIREQIALLAKREHILLFKALTVLQGHQRSDSVVSLDPAKKFLPLVCPPFSTTSSALMAKLHALNPLLSGECLEQLLVDHPFTPFQASVLLNEGRAPVAFAEAAGRLKVQLRVDQTLDAIYHSRAYSADTDQWAREFAKGLLRDVLDRQLVISEYGDPKNAKPYVPTGPEDTALELRHYGDGIYRAYDFQRNVDVPALPTVDSFYLAMGSMLVREERILLGMKHGYDVEGLRQRMGNMMSSMRLPNGKVMLWENSVVQFALDVRLPNELEPDGLGLYELNGKKYLPLNDAVYEVELDTTLNKWRMKHPDKVGVDAPELERNPQGAWRISTEDPSLWEGLTLLRRLRTTPVTFNDEVGRQIMQVSNTDEAVLRQVHMNNFAAPPLLMDTWKRFDTEAEIEHFVNSMQEHYSLRKARTDIPLLLLPTLQGWPLDKVLHVVDAKGKTLAECGSDLSPDVPRVKIVLPDANRSDSFLRALLTPLSKEETQWLLGSYDPSIEERMLMLAKKIAAHALKHKARVFNALYEKKEQSLDPHVQLVQQHPSKLPLSVIKNLLSHTSRHERTEYLDKGDLAPRLLEQIPWSTREVRLTRAYEGLFLGSAPTPDSEKLTLRMLQALPGWPGNVSIDMRIDSVNGPVLDTIGSAEAGSRQILVKHDNQYLAYSPAGLALNSLPESGNNLLASILTLLSDDERKAIGIQSIEDTQVLAAKISDLAIAHREQVKTLLGLERPKPWLKPPIEVDVSFITYPLFPRLGRGPHSNQLAHRAARLYPSLAVDEITLFLNTLGANEASRQIELERLRVEYETLKRQLDNWTLSMVRPVSPGYISPVSRAERVQVAARILSAWRRETPRVFSHDGYFIGFNLDLSNLMVGDLPALRGDFRHVGALQMDGMELYSGSNEFLDCFTELRRLSMANNQLSAPPASALRMTGLRRLMLNNNRIVLADQEVQQLRRLTELRVLNLERNPLGLAPDVTLMTHLRFLFLRHTRITTWPVGLLKLTHIERVDLRNNLITSIPPAVFELPEVSPVNRSTALHDNPIDAQSLEQLRAYRERSGGLGSGVQREHVEAPISELEALAAWLPHELSVEERTNRAEQWDLLIREGQVAEDFFKLLNDLTQSREYASLAVQLPLRTRVWSMIEHMSHSVELRTNVFEAASHERVCAGGAVVIFDDLDRLVQIHTAEHLEGEGQAAAFLLNQAKKMFRLRQVDLIAQHDITDRKLAGKRVDEAEIKRFYRVKLARELELPISSKTLDFEPTVGTEQQLKAAKLLVLSMDGTSAMQSSIIQEGFWRSFLQRKYAQRFKALENDFVRASDVFFDRLASRGATDYLRQSQETLTKKEQAIEALFNELTRNEQFATRSIAQ</sequence>
<evidence type="ECO:0000256" key="4">
    <source>
        <dbReference type="ARBA" id="ARBA00022737"/>
    </source>
</evidence>
<keyword evidence="6" id="KW-0833">Ubl conjugation pathway</keyword>
<feature type="non-terminal residue" evidence="9">
    <location>
        <position position="1"/>
    </location>
</feature>
<feature type="domain" description="NEL" evidence="8">
    <location>
        <begin position="1372"/>
        <end position="1664"/>
    </location>
</feature>
<dbReference type="PROSITE" id="PS52053">
    <property type="entry name" value="NEL"/>
    <property type="match status" value="1"/>
</dbReference>
<evidence type="ECO:0000259" key="8">
    <source>
        <dbReference type="PROSITE" id="PS52053"/>
    </source>
</evidence>
<dbReference type="EC" id="2.3.2.27" evidence="2"/>
<dbReference type="Gene3D" id="1.20.58.360">
    <property type="entry name" value="Shigella T3SS effector IpaH defines"/>
    <property type="match status" value="1"/>
</dbReference>
<dbReference type="InterPro" id="IPR003591">
    <property type="entry name" value="Leu-rich_rpt_typical-subtyp"/>
</dbReference>
<comment type="similarity">
    <text evidence="6">Belongs to the LRR-containing bacterial E3 ligase family.</text>
</comment>
<keyword evidence="6" id="KW-0808">Transferase</keyword>
<evidence type="ECO:0000256" key="7">
    <source>
        <dbReference type="SAM" id="Coils"/>
    </source>
</evidence>
<dbReference type="OrthoDB" id="1467561at2"/>
<evidence type="ECO:0000313" key="9">
    <source>
        <dbReference type="EMBL" id="KQB54940.1"/>
    </source>
</evidence>